<organism evidence="1 2">
    <name type="scientific">Fonticella tunisiensis</name>
    <dbReference type="NCBI Taxonomy" id="1096341"/>
    <lineage>
        <taxon>Bacteria</taxon>
        <taxon>Bacillati</taxon>
        <taxon>Bacillota</taxon>
        <taxon>Clostridia</taxon>
        <taxon>Eubacteriales</taxon>
        <taxon>Clostridiaceae</taxon>
        <taxon>Fonticella</taxon>
    </lineage>
</organism>
<evidence type="ECO:0000313" key="1">
    <source>
        <dbReference type="EMBL" id="TDT62809.1"/>
    </source>
</evidence>
<name>A0A4R7KVR9_9CLOT</name>
<comment type="caution">
    <text evidence="1">The sequence shown here is derived from an EMBL/GenBank/DDBJ whole genome shotgun (WGS) entry which is preliminary data.</text>
</comment>
<dbReference type="RefSeq" id="WP_166636303.1">
    <property type="nucleotide sequence ID" value="NZ_SOAZ01000003.1"/>
</dbReference>
<dbReference type="EMBL" id="SOAZ01000003">
    <property type="protein sequence ID" value="TDT62809.1"/>
    <property type="molecule type" value="Genomic_DNA"/>
</dbReference>
<gene>
    <name evidence="1" type="ORF">EDD71_10382</name>
</gene>
<keyword evidence="2" id="KW-1185">Reference proteome</keyword>
<accession>A0A4R7KVR9</accession>
<protein>
    <submittedName>
        <fullName evidence="1">Uncharacterized protein</fullName>
    </submittedName>
</protein>
<reference evidence="1 2" key="1">
    <citation type="submission" date="2019-03" db="EMBL/GenBank/DDBJ databases">
        <title>Genomic Encyclopedia of Type Strains, Phase IV (KMG-IV): sequencing the most valuable type-strain genomes for metagenomic binning, comparative biology and taxonomic classification.</title>
        <authorList>
            <person name="Goeker M."/>
        </authorList>
    </citation>
    <scope>NUCLEOTIDE SEQUENCE [LARGE SCALE GENOMIC DNA]</scope>
    <source>
        <strain evidence="1 2">DSM 24455</strain>
    </source>
</reference>
<sequence length="78" mass="8970">MSKVDIRMKNSRRVMKAKALLVVLMRSLCNFRCTDISKTLGNITQSRMSKLSSRGFALIGEKEEHRGIIKEFMKSYIS</sequence>
<evidence type="ECO:0000313" key="2">
    <source>
        <dbReference type="Proteomes" id="UP000295325"/>
    </source>
</evidence>
<dbReference type="AlphaFoldDB" id="A0A4R7KVR9"/>
<dbReference type="Proteomes" id="UP000295325">
    <property type="component" value="Unassembled WGS sequence"/>
</dbReference>
<proteinExistence type="predicted"/>